<dbReference type="EMBL" id="PQIB02000012">
    <property type="protein sequence ID" value="RLM78030.1"/>
    <property type="molecule type" value="Genomic_DNA"/>
</dbReference>
<evidence type="ECO:0000256" key="1">
    <source>
        <dbReference type="SAM" id="MobiDB-lite"/>
    </source>
</evidence>
<gene>
    <name evidence="2" type="ORF">C2845_PM12G12760</name>
</gene>
<proteinExistence type="predicted"/>
<accession>A0A3L6QCF5</accession>
<feature type="region of interest" description="Disordered" evidence="1">
    <location>
        <begin position="1"/>
        <end position="23"/>
    </location>
</feature>
<dbReference type="AlphaFoldDB" id="A0A3L6QCF5"/>
<evidence type="ECO:0008006" key="4">
    <source>
        <dbReference type="Google" id="ProtNLM"/>
    </source>
</evidence>
<reference evidence="3" key="1">
    <citation type="journal article" date="2019" name="Nat. Commun.">
        <title>The genome of broomcorn millet.</title>
        <authorList>
            <person name="Zou C."/>
            <person name="Miki D."/>
            <person name="Li D."/>
            <person name="Tang Q."/>
            <person name="Xiao L."/>
            <person name="Rajput S."/>
            <person name="Deng P."/>
            <person name="Jia W."/>
            <person name="Huang R."/>
            <person name="Zhang M."/>
            <person name="Sun Y."/>
            <person name="Hu J."/>
            <person name="Fu X."/>
            <person name="Schnable P.S."/>
            <person name="Li F."/>
            <person name="Zhang H."/>
            <person name="Feng B."/>
            <person name="Zhu X."/>
            <person name="Liu R."/>
            <person name="Schnable J.C."/>
            <person name="Zhu J.-K."/>
            <person name="Zhang H."/>
        </authorList>
    </citation>
    <scope>NUCLEOTIDE SEQUENCE [LARGE SCALE GENOMIC DNA]</scope>
</reference>
<feature type="region of interest" description="Disordered" evidence="1">
    <location>
        <begin position="149"/>
        <end position="177"/>
    </location>
</feature>
<sequence>MSDHNDSTTSDDTSSDSSSSDEEIIIKQKKKVNKNITGLCYFTTNKIPDGYCLMAKSSKDEKTNDSSGSENESELRTYNDLVVEVETLNFALDNHNKLIKDTKKHEPKVNPQPERMRFHCDHCGRDGHLAEFCYRRKRAERRERQWRNQDMYHPGHGVHGSKSFPPSRGAHREQGIR</sequence>
<evidence type="ECO:0000313" key="3">
    <source>
        <dbReference type="Proteomes" id="UP000275267"/>
    </source>
</evidence>
<organism evidence="2 3">
    <name type="scientific">Panicum miliaceum</name>
    <name type="common">Proso millet</name>
    <name type="synonym">Broomcorn millet</name>
    <dbReference type="NCBI Taxonomy" id="4540"/>
    <lineage>
        <taxon>Eukaryota</taxon>
        <taxon>Viridiplantae</taxon>
        <taxon>Streptophyta</taxon>
        <taxon>Embryophyta</taxon>
        <taxon>Tracheophyta</taxon>
        <taxon>Spermatophyta</taxon>
        <taxon>Magnoliopsida</taxon>
        <taxon>Liliopsida</taxon>
        <taxon>Poales</taxon>
        <taxon>Poaceae</taxon>
        <taxon>PACMAD clade</taxon>
        <taxon>Panicoideae</taxon>
        <taxon>Panicodae</taxon>
        <taxon>Paniceae</taxon>
        <taxon>Panicinae</taxon>
        <taxon>Panicum</taxon>
        <taxon>Panicum sect. Panicum</taxon>
    </lineage>
</organism>
<keyword evidence="3" id="KW-1185">Reference proteome</keyword>
<protein>
    <recommendedName>
        <fullName evidence="4">CCHC-type domain-containing protein</fullName>
    </recommendedName>
</protein>
<name>A0A3L6QCF5_PANMI</name>
<dbReference type="Proteomes" id="UP000275267">
    <property type="component" value="Unassembled WGS sequence"/>
</dbReference>
<comment type="caution">
    <text evidence="2">The sequence shown here is derived from an EMBL/GenBank/DDBJ whole genome shotgun (WGS) entry which is preliminary data.</text>
</comment>
<feature type="compositionally biased region" description="Low complexity" evidence="1">
    <location>
        <begin position="7"/>
        <end position="18"/>
    </location>
</feature>
<evidence type="ECO:0000313" key="2">
    <source>
        <dbReference type="EMBL" id="RLM78030.1"/>
    </source>
</evidence>